<evidence type="ECO:0000256" key="7">
    <source>
        <dbReference type="PROSITE-ProRule" id="PRU00176"/>
    </source>
</evidence>
<name>A0A8J4Q1S8_9MYCE</name>
<evidence type="ECO:0000256" key="3">
    <source>
        <dbReference type="ARBA" id="ARBA00022664"/>
    </source>
</evidence>
<feature type="domain" description="RRM" evidence="10">
    <location>
        <begin position="32"/>
        <end position="110"/>
    </location>
</feature>
<feature type="compositionally biased region" description="Basic and acidic residues" evidence="9">
    <location>
        <begin position="126"/>
        <end position="136"/>
    </location>
</feature>
<evidence type="ECO:0000256" key="1">
    <source>
        <dbReference type="ARBA" id="ARBA00004123"/>
    </source>
</evidence>
<evidence type="ECO:0000259" key="10">
    <source>
        <dbReference type="PROSITE" id="PS50102"/>
    </source>
</evidence>
<evidence type="ECO:0000256" key="6">
    <source>
        <dbReference type="ARBA" id="ARBA00023242"/>
    </source>
</evidence>
<comment type="similarity">
    <text evidence="2 8">Belongs to the RRM NCBP2 family.</text>
</comment>
<accession>A0A8J4Q1S8</accession>
<evidence type="ECO:0000256" key="4">
    <source>
        <dbReference type="ARBA" id="ARBA00022884"/>
    </source>
</evidence>
<evidence type="ECO:0000256" key="9">
    <source>
        <dbReference type="SAM" id="MobiDB-lite"/>
    </source>
</evidence>
<dbReference type="OrthoDB" id="201398at2759"/>
<keyword evidence="12" id="KW-1185">Reference proteome</keyword>
<protein>
    <recommendedName>
        <fullName evidence="8">Nuclear cap-binding protein subunit 2</fullName>
    </recommendedName>
    <alternativeName>
        <fullName evidence="8">20 kDa nuclear cap-binding protein</fullName>
    </alternativeName>
</protein>
<feature type="compositionally biased region" description="Low complexity" evidence="9">
    <location>
        <begin position="167"/>
        <end position="194"/>
    </location>
</feature>
<keyword evidence="3 8" id="KW-0507">mRNA processing</keyword>
<dbReference type="CDD" id="cd12240">
    <property type="entry name" value="RRM_NCBP2"/>
    <property type="match status" value="1"/>
</dbReference>
<dbReference type="Proteomes" id="UP000695562">
    <property type="component" value="Unassembled WGS sequence"/>
</dbReference>
<keyword evidence="4 7" id="KW-0694">RNA-binding</keyword>
<dbReference type="GO" id="GO:0005846">
    <property type="term" value="C:nuclear cap binding complex"/>
    <property type="evidence" value="ECO:0007669"/>
    <property type="project" value="InterPro"/>
</dbReference>
<dbReference type="GO" id="GO:0005634">
    <property type="term" value="C:nucleus"/>
    <property type="evidence" value="ECO:0007669"/>
    <property type="project" value="UniProtKB-SubCell"/>
</dbReference>
<evidence type="ECO:0000256" key="8">
    <source>
        <dbReference type="RuleBase" id="RU364036"/>
    </source>
</evidence>
<dbReference type="EMBL" id="AJWJ01000035">
    <property type="protein sequence ID" value="KAF2077224.1"/>
    <property type="molecule type" value="Genomic_DNA"/>
</dbReference>
<dbReference type="AlphaFoldDB" id="A0A8J4Q1S8"/>
<evidence type="ECO:0000313" key="11">
    <source>
        <dbReference type="EMBL" id="KAF2077224.1"/>
    </source>
</evidence>
<keyword evidence="5 8" id="KW-0508">mRNA splicing</keyword>
<feature type="compositionally biased region" description="Basic and acidic residues" evidence="9">
    <location>
        <begin position="217"/>
        <end position="239"/>
    </location>
</feature>
<dbReference type="PANTHER" id="PTHR18847">
    <property type="entry name" value="20 KD NUCLEAR CAP BINDING PROTEIN"/>
    <property type="match status" value="1"/>
</dbReference>
<evidence type="ECO:0000256" key="2">
    <source>
        <dbReference type="ARBA" id="ARBA00010725"/>
    </source>
</evidence>
<dbReference type="FunFam" id="3.30.70.330:FF:000128">
    <property type="entry name" value="Nuclear cap-binding protein subunit 2"/>
    <property type="match status" value="1"/>
</dbReference>
<dbReference type="PANTHER" id="PTHR18847:SF0">
    <property type="entry name" value="NUCLEAR CAP-BINDING PROTEIN SUBUNIT 2"/>
    <property type="match status" value="1"/>
</dbReference>
<feature type="region of interest" description="Disordered" evidence="9">
    <location>
        <begin position="122"/>
        <end position="239"/>
    </location>
</feature>
<gene>
    <name evidence="11" type="ORF">CYY_001478</name>
</gene>
<comment type="caution">
    <text evidence="11">The sequence shown here is derived from an EMBL/GenBank/DDBJ whole genome shotgun (WGS) entry which is preliminary data.</text>
</comment>
<dbReference type="GO" id="GO:0000339">
    <property type="term" value="F:RNA cap binding"/>
    <property type="evidence" value="ECO:0007669"/>
    <property type="project" value="InterPro"/>
</dbReference>
<dbReference type="Pfam" id="PF00076">
    <property type="entry name" value="RRM_1"/>
    <property type="match status" value="1"/>
</dbReference>
<keyword evidence="6 8" id="KW-0539">Nucleus</keyword>
<evidence type="ECO:0000313" key="12">
    <source>
        <dbReference type="Proteomes" id="UP000695562"/>
    </source>
</evidence>
<dbReference type="GO" id="GO:0045292">
    <property type="term" value="P:mRNA cis splicing, via spliceosome"/>
    <property type="evidence" value="ECO:0007669"/>
    <property type="project" value="InterPro"/>
</dbReference>
<dbReference type="InterPro" id="IPR034148">
    <property type="entry name" value="NCBP2_RRM"/>
</dbReference>
<comment type="subcellular location">
    <subcellularLocation>
        <location evidence="1 8">Nucleus</location>
    </subcellularLocation>
</comment>
<proteinExistence type="inferred from homology"/>
<dbReference type="InterPro" id="IPR035979">
    <property type="entry name" value="RBD_domain_sf"/>
</dbReference>
<dbReference type="SUPFAM" id="SSF54928">
    <property type="entry name" value="RNA-binding domain, RBD"/>
    <property type="match status" value="1"/>
</dbReference>
<dbReference type="InterPro" id="IPR027157">
    <property type="entry name" value="NCBP2"/>
</dbReference>
<dbReference type="InterPro" id="IPR000504">
    <property type="entry name" value="RRM_dom"/>
</dbReference>
<dbReference type="PROSITE" id="PS50102">
    <property type="entry name" value="RRM"/>
    <property type="match status" value="1"/>
</dbReference>
<organism evidence="11 12">
    <name type="scientific">Polysphondylium violaceum</name>
    <dbReference type="NCBI Taxonomy" id="133409"/>
    <lineage>
        <taxon>Eukaryota</taxon>
        <taxon>Amoebozoa</taxon>
        <taxon>Evosea</taxon>
        <taxon>Eumycetozoa</taxon>
        <taxon>Dictyostelia</taxon>
        <taxon>Dictyosteliales</taxon>
        <taxon>Dictyosteliaceae</taxon>
        <taxon>Polysphondylium</taxon>
    </lineage>
</organism>
<evidence type="ECO:0000256" key="5">
    <source>
        <dbReference type="ARBA" id="ARBA00023187"/>
    </source>
</evidence>
<dbReference type="InterPro" id="IPR012677">
    <property type="entry name" value="Nucleotide-bd_a/b_plait_sf"/>
</dbReference>
<dbReference type="Gene3D" id="3.30.70.330">
    <property type="match status" value="1"/>
</dbReference>
<dbReference type="SMART" id="SM00360">
    <property type="entry name" value="RRM"/>
    <property type="match status" value="1"/>
</dbReference>
<reference evidence="11" key="1">
    <citation type="submission" date="2020-01" db="EMBL/GenBank/DDBJ databases">
        <title>Development of genomics and gene disruption for Polysphondylium violaceum indicates a role for the polyketide synthase stlB in stalk morphogenesis.</title>
        <authorList>
            <person name="Narita B."/>
            <person name="Kawabe Y."/>
            <person name="Kin K."/>
            <person name="Saito T."/>
            <person name="Gibbs R."/>
            <person name="Kuspa A."/>
            <person name="Muzny D."/>
            <person name="Queller D."/>
            <person name="Richards S."/>
            <person name="Strassman J."/>
            <person name="Sucgang R."/>
            <person name="Worley K."/>
            <person name="Schaap P."/>
        </authorList>
    </citation>
    <scope>NUCLEOTIDE SEQUENCE</scope>
    <source>
        <strain evidence="11">QSvi11</strain>
    </source>
</reference>
<sequence>MAELYTVPAPFYYDKKSGYTQEEFKKAIERSSTIYVGYLSFYTTEEQLYELFSKCGEIKRIIMGLDRNQKTPCGFCFVEYYSKEDAADCIKYISGTKLDERSIRCDWDYGFKEGRQYGRGLSGGQVRDEYRTDYDPGRGGYGKQKQFEMETTPNYPDLDLSYVDMIQQSQQQQQQMPIQQQQQQSQPQLQSQPPVGGNMLGKRRGRDDDDDDSGGNDDGKKFKDTPTKTRYRERDEQDE</sequence>